<evidence type="ECO:0000313" key="4">
    <source>
        <dbReference type="Proteomes" id="UP000294558"/>
    </source>
</evidence>
<gene>
    <name evidence="3" type="ORF">BDK89_3529</name>
</gene>
<dbReference type="GO" id="GO:0047617">
    <property type="term" value="F:fatty acyl-CoA hydrolase activity"/>
    <property type="evidence" value="ECO:0007669"/>
    <property type="project" value="TreeGrafter"/>
</dbReference>
<dbReference type="InterPro" id="IPR006684">
    <property type="entry name" value="YbgC/YbaW"/>
</dbReference>
<protein>
    <submittedName>
        <fullName evidence="3">Acyl-CoA thioester hydrolase</fullName>
    </submittedName>
</protein>
<dbReference type="EMBL" id="SOAU01000001">
    <property type="protein sequence ID" value="TDT17916.1"/>
    <property type="molecule type" value="Genomic_DNA"/>
</dbReference>
<accession>A0A4R7I588</accession>
<dbReference type="PIRSF" id="PIRSF003230">
    <property type="entry name" value="YbgC"/>
    <property type="match status" value="1"/>
</dbReference>
<sequence length="149" mass="16855">MPCRGTVADVRISVDPSLDPASYGFTHQLRVRFAETDAMGIVHHSRYLPMLEEARVAYLRHIGHPYDEIRAEGVDMSVIEAWCQYRKPLRFDDVVDVHLDVATVERASFQMSYLLTVEGEVRATGVTAHGCVTTEGRPTRVPTWLRDLV</sequence>
<dbReference type="AlphaFoldDB" id="A0A4R7I588"/>
<dbReference type="CDD" id="cd00586">
    <property type="entry name" value="4HBT"/>
    <property type="match status" value="1"/>
</dbReference>
<dbReference type="NCBIfam" id="TIGR00051">
    <property type="entry name" value="YbgC/FadM family acyl-CoA thioesterase"/>
    <property type="match status" value="1"/>
</dbReference>
<keyword evidence="4" id="KW-1185">Reference proteome</keyword>
<evidence type="ECO:0000256" key="2">
    <source>
        <dbReference type="ARBA" id="ARBA00022801"/>
    </source>
</evidence>
<keyword evidence="2 3" id="KW-0378">Hydrolase</keyword>
<name>A0A4R7I588_9ACTN</name>
<dbReference type="PROSITE" id="PS01328">
    <property type="entry name" value="4HBCOA_THIOESTERASE"/>
    <property type="match status" value="1"/>
</dbReference>
<dbReference type="Gene3D" id="3.10.129.10">
    <property type="entry name" value="Hotdog Thioesterase"/>
    <property type="match status" value="1"/>
</dbReference>
<organism evidence="3 4">
    <name type="scientific">Ilumatobacter fluminis</name>
    <dbReference type="NCBI Taxonomy" id="467091"/>
    <lineage>
        <taxon>Bacteria</taxon>
        <taxon>Bacillati</taxon>
        <taxon>Actinomycetota</taxon>
        <taxon>Acidimicrobiia</taxon>
        <taxon>Acidimicrobiales</taxon>
        <taxon>Ilumatobacteraceae</taxon>
        <taxon>Ilumatobacter</taxon>
    </lineage>
</organism>
<comment type="caution">
    <text evidence="3">The sequence shown here is derived from an EMBL/GenBank/DDBJ whole genome shotgun (WGS) entry which is preliminary data.</text>
</comment>
<dbReference type="InterPro" id="IPR008272">
    <property type="entry name" value="HB-CoA_thioesterase_AS"/>
</dbReference>
<reference evidence="3 4" key="1">
    <citation type="submission" date="2019-03" db="EMBL/GenBank/DDBJ databases">
        <title>Sequencing the genomes of 1000 actinobacteria strains.</title>
        <authorList>
            <person name="Klenk H.-P."/>
        </authorList>
    </citation>
    <scope>NUCLEOTIDE SEQUENCE [LARGE SCALE GENOMIC DNA]</scope>
    <source>
        <strain evidence="3 4">DSM 18936</strain>
    </source>
</reference>
<dbReference type="InterPro" id="IPR029069">
    <property type="entry name" value="HotDog_dom_sf"/>
</dbReference>
<comment type="similarity">
    <text evidence="1">Belongs to the 4-hydroxybenzoyl-CoA thioesterase family.</text>
</comment>
<evidence type="ECO:0000256" key="1">
    <source>
        <dbReference type="ARBA" id="ARBA00005953"/>
    </source>
</evidence>
<dbReference type="PANTHER" id="PTHR31793">
    <property type="entry name" value="4-HYDROXYBENZOYL-COA THIOESTERASE FAMILY MEMBER"/>
    <property type="match status" value="1"/>
</dbReference>
<dbReference type="SUPFAM" id="SSF54637">
    <property type="entry name" value="Thioesterase/thiol ester dehydrase-isomerase"/>
    <property type="match status" value="1"/>
</dbReference>
<dbReference type="InterPro" id="IPR050563">
    <property type="entry name" value="4-hydroxybenzoyl-CoA_TE"/>
</dbReference>
<dbReference type="PANTHER" id="PTHR31793:SF27">
    <property type="entry name" value="NOVEL THIOESTERASE SUPERFAMILY DOMAIN AND SAPOSIN A-TYPE DOMAIN CONTAINING PROTEIN (0610012H03RIK)"/>
    <property type="match status" value="1"/>
</dbReference>
<evidence type="ECO:0000313" key="3">
    <source>
        <dbReference type="EMBL" id="TDT17916.1"/>
    </source>
</evidence>
<dbReference type="Proteomes" id="UP000294558">
    <property type="component" value="Unassembled WGS sequence"/>
</dbReference>
<dbReference type="Pfam" id="PF13279">
    <property type="entry name" value="4HBT_2"/>
    <property type="match status" value="1"/>
</dbReference>
<proteinExistence type="inferred from homology"/>